<dbReference type="AlphaFoldDB" id="A0A6M5YQU1"/>
<protein>
    <submittedName>
        <fullName evidence="1">Uncharacterized protein</fullName>
    </submittedName>
</protein>
<name>A0A6M5YQU1_9BACT</name>
<organism evidence="1 2">
    <name type="scientific">Frigoriglobus tundricola</name>
    <dbReference type="NCBI Taxonomy" id="2774151"/>
    <lineage>
        <taxon>Bacteria</taxon>
        <taxon>Pseudomonadati</taxon>
        <taxon>Planctomycetota</taxon>
        <taxon>Planctomycetia</taxon>
        <taxon>Gemmatales</taxon>
        <taxon>Gemmataceae</taxon>
        <taxon>Frigoriglobus</taxon>
    </lineage>
</organism>
<dbReference type="EMBL" id="CP053452">
    <property type="protein sequence ID" value="QJW96308.1"/>
    <property type="molecule type" value="Genomic_DNA"/>
</dbReference>
<sequence>MSGTGPGDEKGNRTGARALFQRASVVRGLIIAGAGLSSLLA</sequence>
<gene>
    <name evidence="1" type="ORF">FTUN_3865</name>
</gene>
<dbReference type="Proteomes" id="UP000503447">
    <property type="component" value="Chromosome"/>
</dbReference>
<evidence type="ECO:0000313" key="2">
    <source>
        <dbReference type="Proteomes" id="UP000503447"/>
    </source>
</evidence>
<keyword evidence="2" id="KW-1185">Reference proteome</keyword>
<dbReference type="KEGG" id="ftj:FTUN_3865"/>
<evidence type="ECO:0000313" key="1">
    <source>
        <dbReference type="EMBL" id="QJW96308.1"/>
    </source>
</evidence>
<proteinExistence type="predicted"/>
<accession>A0A6M5YQU1</accession>
<reference evidence="2" key="1">
    <citation type="submission" date="2020-05" db="EMBL/GenBank/DDBJ databases">
        <title>Frigoriglobus tundricola gen. nov., sp. nov., a psychrotolerant cellulolytic planctomycete of the family Gemmataceae with two divergent copies of 16S rRNA gene.</title>
        <authorList>
            <person name="Kulichevskaya I.S."/>
            <person name="Ivanova A.A."/>
            <person name="Naumoff D.G."/>
            <person name="Beletsky A.V."/>
            <person name="Rijpstra W.I.C."/>
            <person name="Sinninghe Damste J.S."/>
            <person name="Mardanov A.V."/>
            <person name="Ravin N.V."/>
            <person name="Dedysh S.N."/>
        </authorList>
    </citation>
    <scope>NUCLEOTIDE SEQUENCE [LARGE SCALE GENOMIC DNA]</scope>
    <source>
        <strain evidence="2">PL17</strain>
    </source>
</reference>